<proteinExistence type="predicted"/>
<evidence type="ECO:0000313" key="2">
    <source>
        <dbReference type="EMBL" id="CAI8036444.1"/>
    </source>
</evidence>
<dbReference type="Pfam" id="PF22691">
    <property type="entry name" value="Thiolase_C_1"/>
    <property type="match status" value="1"/>
</dbReference>
<dbReference type="Gene3D" id="3.40.47.10">
    <property type="match status" value="1"/>
</dbReference>
<dbReference type="InterPro" id="IPR016039">
    <property type="entry name" value="Thiolase-like"/>
</dbReference>
<accession>A0AA35WXG3</accession>
<feature type="domain" description="Thiolase C-terminal" evidence="1">
    <location>
        <begin position="308"/>
        <end position="411"/>
    </location>
</feature>
<dbReference type="PANTHER" id="PTHR42870">
    <property type="entry name" value="ACETYL-COA C-ACETYLTRANSFERASE"/>
    <property type="match status" value="1"/>
</dbReference>
<dbReference type="AlphaFoldDB" id="A0AA35WXG3"/>
<name>A0AA35WXG3_GEOBA</name>
<gene>
    <name evidence="2" type="ORF">GBAR_LOCUS20422</name>
</gene>
<evidence type="ECO:0000259" key="1">
    <source>
        <dbReference type="Pfam" id="PF22691"/>
    </source>
</evidence>
<sequence length="434" mass="46790">MYRSTEGLGVWEHRGKVASVGIGHSPTARRWDGRPETSVGALSILALRKAIADSGIAPDQVDGLVLVPVTTTGAYWPADQPVPMDVANAFNQTDDPLDGIGQLSSEWIIKNMPELSNVKFTMYAPGCMSAAIVVAAQAVGDGLASNCLVLKGWHNLEGRYNHGGISGADEVPGSFAVTPGRTLWGAPGCYGTALQFAQYCTKYGKHHDMMAPFMENSRRNGLLFPEGYWAQHRPEQLTPEDYLASRWIAKPANLFDNDIPIMVAAAYLFTTADRAQDAAQKPVYILNHASSRGAARSITPTLEEVEAETASTGRKIYEGAGITADDLSFENMYDGFAQFHQFHIEGLRYRGMQPGDALDFYQTDISIEGPNPILASGGNIGGGRSRFWMHTDCMQQIQGRAGARALTGVKPEIAVSGGPMPMGGNFTVWSATPD</sequence>
<reference evidence="2" key="1">
    <citation type="submission" date="2023-03" db="EMBL/GenBank/DDBJ databases">
        <authorList>
            <person name="Steffen K."/>
            <person name="Cardenas P."/>
        </authorList>
    </citation>
    <scope>NUCLEOTIDE SEQUENCE</scope>
</reference>
<dbReference type="SUPFAM" id="SSF53901">
    <property type="entry name" value="Thiolase-like"/>
    <property type="match status" value="1"/>
</dbReference>
<dbReference type="Proteomes" id="UP001174909">
    <property type="component" value="Unassembled WGS sequence"/>
</dbReference>
<dbReference type="InterPro" id="IPR055140">
    <property type="entry name" value="Thiolase_C_2"/>
</dbReference>
<dbReference type="GO" id="GO:0016746">
    <property type="term" value="F:acyltransferase activity"/>
    <property type="evidence" value="ECO:0007669"/>
    <property type="project" value="InterPro"/>
</dbReference>
<comment type="caution">
    <text evidence="2">The sequence shown here is derived from an EMBL/GenBank/DDBJ whole genome shotgun (WGS) entry which is preliminary data.</text>
</comment>
<protein>
    <recommendedName>
        <fullName evidence="1">Thiolase C-terminal domain-containing protein</fullName>
    </recommendedName>
</protein>
<keyword evidence="3" id="KW-1185">Reference proteome</keyword>
<organism evidence="2 3">
    <name type="scientific">Geodia barretti</name>
    <name type="common">Barrett's horny sponge</name>
    <dbReference type="NCBI Taxonomy" id="519541"/>
    <lineage>
        <taxon>Eukaryota</taxon>
        <taxon>Metazoa</taxon>
        <taxon>Porifera</taxon>
        <taxon>Demospongiae</taxon>
        <taxon>Heteroscleromorpha</taxon>
        <taxon>Tetractinellida</taxon>
        <taxon>Astrophorina</taxon>
        <taxon>Geodiidae</taxon>
        <taxon>Geodia</taxon>
    </lineage>
</organism>
<dbReference type="EMBL" id="CASHTH010002870">
    <property type="protein sequence ID" value="CAI8036444.1"/>
    <property type="molecule type" value="Genomic_DNA"/>
</dbReference>
<evidence type="ECO:0000313" key="3">
    <source>
        <dbReference type="Proteomes" id="UP001174909"/>
    </source>
</evidence>
<dbReference type="PANTHER" id="PTHR42870:SF1">
    <property type="entry name" value="NON-SPECIFIC LIPID-TRANSFER PROTEIN-LIKE 2"/>
    <property type="match status" value="1"/>
</dbReference>